<feature type="modified residue" description="4-aspartylphosphate" evidence="1">
    <location>
        <position position="66"/>
    </location>
</feature>
<dbReference type="InterPro" id="IPR001789">
    <property type="entry name" value="Sig_transdc_resp-reg_receiver"/>
</dbReference>
<dbReference type="AlphaFoldDB" id="A0A218W6X6"/>
<reference evidence="5" key="3">
    <citation type="journal article" date="2020" name="Plant Biotechnol. J.">
        <title>The pomegranate (Punica granatum L.) draft genome dissects genetic divergence between soft- and hard-seeded cultivars.</title>
        <authorList>
            <person name="Luo X."/>
            <person name="Li H."/>
            <person name="Wu Z."/>
            <person name="Yao W."/>
            <person name="Zhao P."/>
            <person name="Cao D."/>
            <person name="Yu H."/>
            <person name="Li K."/>
            <person name="Poudel K."/>
            <person name="Zhao D."/>
            <person name="Zhang F."/>
            <person name="Xia X."/>
            <person name="Chen L."/>
            <person name="Wang Q."/>
            <person name="Jing D."/>
            <person name="Cao S."/>
        </authorList>
    </citation>
    <scope>NUCLEOTIDE SEQUENCE [LARGE SCALE GENOMIC DNA]</scope>
</reference>
<dbReference type="SMART" id="SM00448">
    <property type="entry name" value="REC"/>
    <property type="match status" value="1"/>
</dbReference>
<protein>
    <submittedName>
        <fullName evidence="6">Two-component response regulator ARR22-like</fullName>
    </submittedName>
</protein>
<dbReference type="OrthoDB" id="21225at2759"/>
<dbReference type="RefSeq" id="XP_031388617.1">
    <property type="nucleotide sequence ID" value="XM_031532757.1"/>
</dbReference>
<dbReference type="Gene3D" id="3.40.50.2300">
    <property type="match status" value="1"/>
</dbReference>
<proteinExistence type="predicted"/>
<reference evidence="6" key="4">
    <citation type="submission" date="2025-04" db="UniProtKB">
        <authorList>
            <consortium name="RefSeq"/>
        </authorList>
    </citation>
    <scope>IDENTIFICATION</scope>
    <source>
        <tissue evidence="6">Leaf</tissue>
    </source>
</reference>
<evidence type="ECO:0000313" key="4">
    <source>
        <dbReference type="Proteomes" id="UP000197138"/>
    </source>
</evidence>
<evidence type="ECO:0000256" key="1">
    <source>
        <dbReference type="PROSITE-ProRule" id="PRU00169"/>
    </source>
</evidence>
<dbReference type="CDD" id="cd17546">
    <property type="entry name" value="REC_hyHK_CKI1_RcsC-like"/>
    <property type="match status" value="1"/>
</dbReference>
<evidence type="ECO:0000313" key="6">
    <source>
        <dbReference type="RefSeq" id="XP_031388617.1"/>
    </source>
</evidence>
<accession>A0A218W6X6</accession>
<feature type="domain" description="Response regulatory" evidence="2">
    <location>
        <begin position="14"/>
        <end position="131"/>
    </location>
</feature>
<dbReference type="SUPFAM" id="SSF52172">
    <property type="entry name" value="CheY-like"/>
    <property type="match status" value="1"/>
</dbReference>
<dbReference type="GO" id="GO:0000160">
    <property type="term" value="P:phosphorelay signal transduction system"/>
    <property type="evidence" value="ECO:0007669"/>
    <property type="project" value="InterPro"/>
</dbReference>
<dbReference type="PROSITE" id="PS50110">
    <property type="entry name" value="RESPONSE_REGULATORY"/>
    <property type="match status" value="1"/>
</dbReference>
<keyword evidence="5" id="KW-1185">Reference proteome</keyword>
<dbReference type="EMBL" id="MTKT01005369">
    <property type="protein sequence ID" value="OWM67981.1"/>
    <property type="molecule type" value="Genomic_DNA"/>
</dbReference>
<organism evidence="3 4">
    <name type="scientific">Punica granatum</name>
    <name type="common">Pomegranate</name>
    <dbReference type="NCBI Taxonomy" id="22663"/>
    <lineage>
        <taxon>Eukaryota</taxon>
        <taxon>Viridiplantae</taxon>
        <taxon>Streptophyta</taxon>
        <taxon>Embryophyta</taxon>
        <taxon>Tracheophyta</taxon>
        <taxon>Spermatophyta</taxon>
        <taxon>Magnoliopsida</taxon>
        <taxon>eudicotyledons</taxon>
        <taxon>Gunneridae</taxon>
        <taxon>Pentapetalae</taxon>
        <taxon>rosids</taxon>
        <taxon>malvids</taxon>
        <taxon>Myrtales</taxon>
        <taxon>Lythraceae</taxon>
        <taxon>Punica</taxon>
    </lineage>
</organism>
<sequence>MEGSKSSIIEKKFNVLIVDDAPGIRMMHNALLKSFGSNVETQVAENGKVAVDLCNSGKYFDIIFIDKHMPIMDGVQATRKLREMGVASVIVGITSCDTDDEVKPFVEAGLNECFEKPLTREKIKFVFEKFHKDG</sequence>
<dbReference type="PANTHER" id="PTHR43228:SF1">
    <property type="entry name" value="TWO-COMPONENT RESPONSE REGULATOR ARR22"/>
    <property type="match status" value="1"/>
</dbReference>
<name>A0A218W6X6_PUNGR</name>
<evidence type="ECO:0000313" key="5">
    <source>
        <dbReference type="Proteomes" id="UP000515151"/>
    </source>
</evidence>
<dbReference type="InterPro" id="IPR011006">
    <property type="entry name" value="CheY-like_superfamily"/>
</dbReference>
<reference evidence="3" key="2">
    <citation type="submission" date="2017-06" db="EMBL/GenBank/DDBJ databases">
        <title>The pomegranate genome and the genomics of punicalagin biosynthesis.</title>
        <authorList>
            <person name="Xu C."/>
        </authorList>
    </citation>
    <scope>NUCLEOTIDE SEQUENCE [LARGE SCALE GENOMIC DNA]</scope>
    <source>
        <tissue evidence="3">Fresh leaf</tissue>
    </source>
</reference>
<dbReference type="Pfam" id="PF00072">
    <property type="entry name" value="Response_reg"/>
    <property type="match status" value="1"/>
</dbReference>
<dbReference type="PANTHER" id="PTHR43228">
    <property type="entry name" value="TWO-COMPONENT RESPONSE REGULATOR"/>
    <property type="match status" value="1"/>
</dbReference>
<dbReference type="Proteomes" id="UP000197138">
    <property type="component" value="Unassembled WGS sequence"/>
</dbReference>
<dbReference type="Proteomes" id="UP000515151">
    <property type="component" value="Chromosome 3"/>
</dbReference>
<reference evidence="4" key="1">
    <citation type="journal article" date="2017" name="Plant J.">
        <title>The pomegranate (Punica granatum L.) genome and the genomics of punicalagin biosynthesis.</title>
        <authorList>
            <person name="Qin G."/>
            <person name="Xu C."/>
            <person name="Ming R."/>
            <person name="Tang H."/>
            <person name="Guyot R."/>
            <person name="Kramer E.M."/>
            <person name="Hu Y."/>
            <person name="Yi X."/>
            <person name="Qi Y."/>
            <person name="Xu X."/>
            <person name="Gao Z."/>
            <person name="Pan H."/>
            <person name="Jian J."/>
            <person name="Tian Y."/>
            <person name="Yue Z."/>
            <person name="Xu Y."/>
        </authorList>
    </citation>
    <scope>NUCLEOTIDE SEQUENCE [LARGE SCALE GENOMIC DNA]</scope>
    <source>
        <strain evidence="4">cv. Dabenzi</strain>
    </source>
</reference>
<keyword evidence="1" id="KW-0597">Phosphoprotein</keyword>
<dbReference type="GeneID" id="116201497"/>
<gene>
    <name evidence="6" type="primary">LOC116201497</name>
    <name evidence="3" type="ORF">CDL15_Pgr017549</name>
</gene>
<evidence type="ECO:0000259" key="2">
    <source>
        <dbReference type="PROSITE" id="PS50110"/>
    </source>
</evidence>
<evidence type="ECO:0000313" key="3">
    <source>
        <dbReference type="EMBL" id="OWM67981.1"/>
    </source>
</evidence>
<dbReference type="InterPro" id="IPR052048">
    <property type="entry name" value="ST_Response_Regulator"/>
</dbReference>